<sequence>MARAVYSNSDVYIFDDPLSALDAHIGRQVFNKCIKEELQGKTRILITNQLHFLPHVDQIILVSEGMVKEEGTFEELSKNGKLFQKMMENAGKMEEMDEQGKENEEKNSDEKISKEAANGVAEVNDLPNNAKKGKGRKSVLIKQEERETGVVSWNVLMRYKDALGGLWVVMILFICYLSTEVLRISSSTWLRVWTDQSTSKNYGPGYYILIYTLLGFGQVAVTLTNSFWLITSSLRAAIRLHDAMLNSILRAPMLFFHTNPIGRVINRFSKDIGDVDQQVANFMNMFLSQV</sequence>
<dbReference type="InterPro" id="IPR027417">
    <property type="entry name" value="P-loop_NTPase"/>
</dbReference>
<proteinExistence type="predicted"/>
<dbReference type="PANTHER" id="PTHR24223">
    <property type="entry name" value="ATP-BINDING CASSETTE SUB-FAMILY C"/>
    <property type="match status" value="1"/>
</dbReference>
<comment type="caution">
    <text evidence="10">The sequence shown here is derived from an EMBL/GenBank/DDBJ whole genome shotgun (WGS) entry which is preliminary data.</text>
</comment>
<feature type="region of interest" description="Disordered" evidence="7">
    <location>
        <begin position="92"/>
        <end position="112"/>
    </location>
</feature>
<keyword evidence="5 8" id="KW-1133">Transmembrane helix</keyword>
<evidence type="ECO:0000256" key="3">
    <source>
        <dbReference type="ARBA" id="ARBA00022741"/>
    </source>
</evidence>
<evidence type="ECO:0000256" key="2">
    <source>
        <dbReference type="ARBA" id="ARBA00022692"/>
    </source>
</evidence>
<keyword evidence="6 8" id="KW-0472">Membrane</keyword>
<dbReference type="PROSITE" id="PS50929">
    <property type="entry name" value="ABC_TM1F"/>
    <property type="match status" value="1"/>
</dbReference>
<evidence type="ECO:0000256" key="8">
    <source>
        <dbReference type="SAM" id="Phobius"/>
    </source>
</evidence>
<dbReference type="EMBL" id="BPVZ01000149">
    <property type="protein sequence ID" value="GKV41418.1"/>
    <property type="molecule type" value="Genomic_DNA"/>
</dbReference>
<dbReference type="Gene3D" id="1.20.1560.10">
    <property type="entry name" value="ABC transporter type 1, transmembrane domain"/>
    <property type="match status" value="1"/>
</dbReference>
<keyword evidence="2 8" id="KW-0812">Transmembrane</keyword>
<dbReference type="GO" id="GO:0016020">
    <property type="term" value="C:membrane"/>
    <property type="evidence" value="ECO:0007669"/>
    <property type="project" value="InterPro"/>
</dbReference>
<evidence type="ECO:0000256" key="5">
    <source>
        <dbReference type="ARBA" id="ARBA00022989"/>
    </source>
</evidence>
<dbReference type="SUPFAM" id="SSF52540">
    <property type="entry name" value="P-loop containing nucleoside triphosphate hydrolases"/>
    <property type="match status" value="1"/>
</dbReference>
<dbReference type="InterPro" id="IPR050173">
    <property type="entry name" value="ABC_transporter_C-like"/>
</dbReference>
<evidence type="ECO:0000259" key="9">
    <source>
        <dbReference type="PROSITE" id="PS50929"/>
    </source>
</evidence>
<evidence type="ECO:0000256" key="4">
    <source>
        <dbReference type="ARBA" id="ARBA00022840"/>
    </source>
</evidence>
<evidence type="ECO:0000313" key="10">
    <source>
        <dbReference type="EMBL" id="GKV41418.1"/>
    </source>
</evidence>
<keyword evidence="1" id="KW-0813">Transport</keyword>
<keyword evidence="4" id="KW-0067">ATP-binding</keyword>
<dbReference type="GO" id="GO:0005524">
    <property type="term" value="F:ATP binding"/>
    <property type="evidence" value="ECO:0007669"/>
    <property type="project" value="UniProtKB-KW"/>
</dbReference>
<evidence type="ECO:0000256" key="6">
    <source>
        <dbReference type="ARBA" id="ARBA00023136"/>
    </source>
</evidence>
<dbReference type="PANTHER" id="PTHR24223:SF375">
    <property type="entry name" value="ABC TRANSPORTER C FAMILY MEMBER 11-RELATED"/>
    <property type="match status" value="1"/>
</dbReference>
<reference evidence="10 11" key="1">
    <citation type="journal article" date="2021" name="Commun. Biol.">
        <title>The genome of Shorea leprosula (Dipterocarpaceae) highlights the ecological relevance of drought in aseasonal tropical rainforests.</title>
        <authorList>
            <person name="Ng K.K.S."/>
            <person name="Kobayashi M.J."/>
            <person name="Fawcett J.A."/>
            <person name="Hatakeyama M."/>
            <person name="Paape T."/>
            <person name="Ng C.H."/>
            <person name="Ang C.C."/>
            <person name="Tnah L.H."/>
            <person name="Lee C.T."/>
            <person name="Nishiyama T."/>
            <person name="Sese J."/>
            <person name="O'Brien M.J."/>
            <person name="Copetti D."/>
            <person name="Mohd Noor M.I."/>
            <person name="Ong R.C."/>
            <person name="Putra M."/>
            <person name="Sireger I.Z."/>
            <person name="Indrioko S."/>
            <person name="Kosugi Y."/>
            <person name="Izuno A."/>
            <person name="Isagi Y."/>
            <person name="Lee S.L."/>
            <person name="Shimizu K.K."/>
        </authorList>
    </citation>
    <scope>NUCLEOTIDE SEQUENCE [LARGE SCALE GENOMIC DNA]</scope>
    <source>
        <strain evidence="10">214</strain>
    </source>
</reference>
<keyword evidence="11" id="KW-1185">Reference proteome</keyword>
<accession>A0AAV5LXF3</accession>
<dbReference type="Pfam" id="PF00664">
    <property type="entry name" value="ABC_membrane"/>
    <property type="match status" value="1"/>
</dbReference>
<dbReference type="GO" id="GO:0140359">
    <property type="term" value="F:ABC-type transporter activity"/>
    <property type="evidence" value="ECO:0007669"/>
    <property type="project" value="InterPro"/>
</dbReference>
<evidence type="ECO:0000256" key="7">
    <source>
        <dbReference type="SAM" id="MobiDB-lite"/>
    </source>
</evidence>
<evidence type="ECO:0000313" key="11">
    <source>
        <dbReference type="Proteomes" id="UP001054252"/>
    </source>
</evidence>
<gene>
    <name evidence="10" type="ORF">SLEP1_g48956</name>
</gene>
<feature type="domain" description="ABC transmembrane type-1" evidence="9">
    <location>
        <begin position="171"/>
        <end position="290"/>
    </location>
</feature>
<name>A0AAV5LXF3_9ROSI</name>
<dbReference type="SUPFAM" id="SSF90123">
    <property type="entry name" value="ABC transporter transmembrane region"/>
    <property type="match status" value="1"/>
</dbReference>
<dbReference type="Gene3D" id="3.40.50.300">
    <property type="entry name" value="P-loop containing nucleotide triphosphate hydrolases"/>
    <property type="match status" value="1"/>
</dbReference>
<dbReference type="AlphaFoldDB" id="A0AAV5LXF3"/>
<protein>
    <recommendedName>
        <fullName evidence="9">ABC transmembrane type-1 domain-containing protein</fullName>
    </recommendedName>
</protein>
<dbReference type="InterPro" id="IPR011527">
    <property type="entry name" value="ABC1_TM_dom"/>
</dbReference>
<organism evidence="10 11">
    <name type="scientific">Rubroshorea leprosula</name>
    <dbReference type="NCBI Taxonomy" id="152421"/>
    <lineage>
        <taxon>Eukaryota</taxon>
        <taxon>Viridiplantae</taxon>
        <taxon>Streptophyta</taxon>
        <taxon>Embryophyta</taxon>
        <taxon>Tracheophyta</taxon>
        <taxon>Spermatophyta</taxon>
        <taxon>Magnoliopsida</taxon>
        <taxon>eudicotyledons</taxon>
        <taxon>Gunneridae</taxon>
        <taxon>Pentapetalae</taxon>
        <taxon>rosids</taxon>
        <taxon>malvids</taxon>
        <taxon>Malvales</taxon>
        <taxon>Dipterocarpaceae</taxon>
        <taxon>Rubroshorea</taxon>
    </lineage>
</organism>
<keyword evidence="3" id="KW-0547">Nucleotide-binding</keyword>
<feature type="transmembrane region" description="Helical" evidence="8">
    <location>
        <begin position="206"/>
        <end position="230"/>
    </location>
</feature>
<dbReference type="InterPro" id="IPR036640">
    <property type="entry name" value="ABC1_TM_sf"/>
</dbReference>
<dbReference type="Proteomes" id="UP001054252">
    <property type="component" value="Unassembled WGS sequence"/>
</dbReference>
<feature type="transmembrane region" description="Helical" evidence="8">
    <location>
        <begin position="166"/>
        <end position="186"/>
    </location>
</feature>
<evidence type="ECO:0000256" key="1">
    <source>
        <dbReference type="ARBA" id="ARBA00022448"/>
    </source>
</evidence>